<dbReference type="GO" id="GO:0003677">
    <property type="term" value="F:DNA binding"/>
    <property type="evidence" value="ECO:0007669"/>
    <property type="project" value="InterPro"/>
</dbReference>
<evidence type="ECO:0000256" key="5">
    <source>
        <dbReference type="SAM" id="MobiDB-lite"/>
    </source>
</evidence>
<comment type="catalytic activity">
    <reaction evidence="4">
        <text>DNA(n) + a 2'-deoxyribonucleoside 5'-triphosphate = DNA(n+1) + diphosphate</text>
        <dbReference type="Rhea" id="RHEA:22508"/>
        <dbReference type="Rhea" id="RHEA-COMP:17339"/>
        <dbReference type="Rhea" id="RHEA-COMP:17340"/>
        <dbReference type="ChEBI" id="CHEBI:33019"/>
        <dbReference type="ChEBI" id="CHEBI:61560"/>
        <dbReference type="ChEBI" id="CHEBI:173112"/>
        <dbReference type="EC" id="2.7.7.7"/>
    </reaction>
</comment>
<dbReference type="SUPFAM" id="SSF53098">
    <property type="entry name" value="Ribonuclease H-like"/>
    <property type="match status" value="1"/>
</dbReference>
<dbReference type="STRING" id="1544416.Cocul_01060"/>
<evidence type="ECO:0000313" key="7">
    <source>
        <dbReference type="EMBL" id="KQB84263.1"/>
    </source>
</evidence>
<dbReference type="InterPro" id="IPR036397">
    <property type="entry name" value="RNaseH_sf"/>
</dbReference>
<evidence type="ECO:0000256" key="1">
    <source>
        <dbReference type="ARBA" id="ARBA00007705"/>
    </source>
</evidence>
<dbReference type="Gene3D" id="3.30.420.10">
    <property type="entry name" value="Ribonuclease H-like superfamily/Ribonuclease H"/>
    <property type="match status" value="1"/>
</dbReference>
<dbReference type="EMBL" id="LKST01000002">
    <property type="protein sequence ID" value="KQB84263.1"/>
    <property type="molecule type" value="Genomic_DNA"/>
</dbReference>
<evidence type="ECO:0000256" key="4">
    <source>
        <dbReference type="ARBA" id="ARBA00049244"/>
    </source>
</evidence>
<dbReference type="InterPro" id="IPR043502">
    <property type="entry name" value="DNA/RNA_pol_sf"/>
</dbReference>
<protein>
    <recommendedName>
        <fullName evidence="2">DNA-directed DNA polymerase</fullName>
        <ecNumber evidence="2">2.7.7.7</ecNumber>
    </recommendedName>
</protein>
<dbReference type="InterPro" id="IPR002298">
    <property type="entry name" value="DNA_polymerase_A"/>
</dbReference>
<evidence type="ECO:0000259" key="6">
    <source>
        <dbReference type="SMART" id="SM00482"/>
    </source>
</evidence>
<name>A0A0Q0TYK7_9CORY</name>
<dbReference type="GO" id="GO:0006302">
    <property type="term" value="P:double-strand break repair"/>
    <property type="evidence" value="ECO:0007669"/>
    <property type="project" value="TreeGrafter"/>
</dbReference>
<dbReference type="EC" id="2.7.7.7" evidence="2"/>
<feature type="compositionally biased region" description="Low complexity" evidence="5">
    <location>
        <begin position="294"/>
        <end position="305"/>
    </location>
</feature>
<accession>A0A0Q0TYK7</accession>
<dbReference type="PANTHER" id="PTHR10133:SF27">
    <property type="entry name" value="DNA POLYMERASE NU"/>
    <property type="match status" value="1"/>
</dbReference>
<keyword evidence="7" id="KW-0548">Nucleotidyltransferase</keyword>
<feature type="region of interest" description="Disordered" evidence="5">
    <location>
        <begin position="281"/>
        <end position="305"/>
    </location>
</feature>
<gene>
    <name evidence="7" type="primary">polA_1</name>
    <name evidence="7" type="ORF">Cocul_01060</name>
</gene>
<dbReference type="GO" id="GO:0003887">
    <property type="term" value="F:DNA-directed DNA polymerase activity"/>
    <property type="evidence" value="ECO:0007669"/>
    <property type="project" value="UniProtKB-EC"/>
</dbReference>
<organism evidence="7 8">
    <name type="scientific">Corynebacterium oculi</name>
    <dbReference type="NCBI Taxonomy" id="1544416"/>
    <lineage>
        <taxon>Bacteria</taxon>
        <taxon>Bacillati</taxon>
        <taxon>Actinomycetota</taxon>
        <taxon>Actinomycetes</taxon>
        <taxon>Mycobacteriales</taxon>
        <taxon>Corynebacteriaceae</taxon>
        <taxon>Corynebacterium</taxon>
    </lineage>
</organism>
<dbReference type="Pfam" id="PF00476">
    <property type="entry name" value="DNA_pol_A"/>
    <property type="match status" value="1"/>
</dbReference>
<dbReference type="InterPro" id="IPR001098">
    <property type="entry name" value="DNA-dir_DNA_pol_A_palm_dom"/>
</dbReference>
<evidence type="ECO:0000256" key="3">
    <source>
        <dbReference type="ARBA" id="ARBA00022705"/>
    </source>
</evidence>
<dbReference type="OrthoDB" id="5196455at2"/>
<dbReference type="Gene3D" id="1.10.150.20">
    <property type="entry name" value="5' to 3' exonuclease, C-terminal subdomain"/>
    <property type="match status" value="1"/>
</dbReference>
<dbReference type="PATRIC" id="fig|1544416.3.peg.1066"/>
<dbReference type="GO" id="GO:0006261">
    <property type="term" value="P:DNA-templated DNA replication"/>
    <property type="evidence" value="ECO:0007669"/>
    <property type="project" value="InterPro"/>
</dbReference>
<proteinExistence type="inferred from homology"/>
<dbReference type="Gene3D" id="3.30.70.370">
    <property type="match status" value="1"/>
</dbReference>
<comment type="similarity">
    <text evidence="1">Belongs to the DNA polymerase type-A family.</text>
</comment>
<dbReference type="SUPFAM" id="SSF56672">
    <property type="entry name" value="DNA/RNA polymerases"/>
    <property type="match status" value="1"/>
</dbReference>
<feature type="domain" description="DNA-directed DNA polymerase family A palm" evidence="6">
    <location>
        <begin position="1187"/>
        <end position="1376"/>
    </location>
</feature>
<feature type="compositionally biased region" description="Gly residues" evidence="5">
    <location>
        <begin position="796"/>
        <end position="811"/>
    </location>
</feature>
<dbReference type="SMART" id="SM00482">
    <property type="entry name" value="POLAc"/>
    <property type="match status" value="1"/>
</dbReference>
<dbReference type="InterPro" id="IPR012337">
    <property type="entry name" value="RNaseH-like_sf"/>
</dbReference>
<keyword evidence="7" id="KW-0808">Transferase</keyword>
<sequence length="1419" mass="151623">MEAKKKTPVATGGQNNDNGQAVSVSACDDTTVVSDGQQEDTKSSPVHTVTPKLTDEHLAELRRSGISDEVIDSSGVYSARNVEALPEPLQWIGSHAGALPALVFPMEEAGVGETWQVKPATPITFSDGSMAKYVAPSHRSGAIVPSFIEHRAITDATERVVIVEGTKQALAVRSVTDETTAVFGITGITGWMGGDNGPSIAFSQVMGHVVYVVPDADAATNRAVYDGARKLGEHLEQWGSARVRFVRVPGGKKAGIDDVLGNLPEVQRPQALRSFFDAAKDKPATKMPKNTPSAAPAAGATTGRPAISDDVDPVSLWLSVSGAVHAAYGGSLLFRQGDTAVELGTDGTTLYAVSPDSFTVLAAHAIDVTHMTKTSTRVRALTAAESRAMLVPRYVAPLPEIKGVVTSPVVAPGGRIVCAEGFDSETGLLVALSEDIRGLAVPENPSLNDVQHALELLDDVFCDFRFKTKHDYLRALALLLTRLTRPMYGIAPMFTVTANVRGAGKNLLVDVTSIIGSGESASMQKLPKDDDEVHKLILSALRGGQTALHLDECSEGISSSALTSLVTTASYEGRILGESTVGTYANSTTVVALGNNVPIFGDLARREVRIEMSVEDERPELRSGFRHHDLRRYVRENRAELLKAALTLVTYWVQQGSPRPSTETDPFGSFETWWDTVGGILEAVGLPGAEIGVIEQRIGNNPADLSDSFFLEWLAETFSGPFTASAVVAGLNQVTGDVPLPAGLFKMDDVNAWKIGQHLTRLQDRWLNGCVIRPAGLAKRAKQYVVETRGDDGLGPDDGGPDSGGPGSGGGTPPPAPTPSPVETVDGPSAPEPTPLPVDGPTAPTDGTTVVFDLETGDADDVHVTDDPGFVRLAAYSINGAEPVTTTDIAGELIPLLERADTIVGHNIVQFDLAALRRLYSLDDKALIEAGKVHDTLILSRLAAGGAKLEYKLDAVAKRCGVDGKLLDDGKTALEALEEQFGGFDKIPVDNTEYVEYALQDVRSTSAVYEKMLPAALEAVSAEYLQREHEKMHALSVVESRGVRVNLAKVEEFLAEEAAVKSEIRGWLVDNVGIPDKGKAPWATKEGKQAFTEYLEQFGAALPLTAKGVVSTSSEAFNGLAEQHTDVPEIVTLAGKMEKLLKSSTPASTVKENLHGDRVYPSIQADQVTGRLSTTKPALAVFGKREERLIRQREMILPDSSDQELISVDLSQIDARCLAAGSGDPTYAELFALGRDAHTEMAIRVFGDAARRPDAKQLAHATNYGMGARGFAAYAGISEVEAKGQLDRLHFEFPVLEHFKKHLRKHAEALGWVATGFGRRVAVSRASAYTQAPAAYGQGTARDVFLEGVLNLPQEVLEMIRIFVHDEIVLSVPRDRAEEIKQTVMDAFNAVALPGKDGVEVPVLSDFAGPAESWAGCKD</sequence>
<dbReference type="PRINTS" id="PR00868">
    <property type="entry name" value="DNAPOLI"/>
</dbReference>
<keyword evidence="8" id="KW-1185">Reference proteome</keyword>
<dbReference type="PANTHER" id="PTHR10133">
    <property type="entry name" value="DNA POLYMERASE I"/>
    <property type="match status" value="1"/>
</dbReference>
<feature type="region of interest" description="Disordered" evidence="5">
    <location>
        <begin position="1"/>
        <end position="48"/>
    </location>
</feature>
<feature type="compositionally biased region" description="Polar residues" evidence="5">
    <location>
        <begin position="12"/>
        <end position="23"/>
    </location>
</feature>
<reference evidence="7 8" key="1">
    <citation type="submission" date="2015-10" db="EMBL/GenBank/DDBJ databases">
        <title>Corynebacteirum lowii and Corynebacterium oculi species nova, derived from human clinical disease and and emended description of Corynebacterium mastiditis.</title>
        <authorList>
            <person name="Bernard K."/>
            <person name="Pacheco A.L."/>
            <person name="Mcdougall C."/>
            <person name="Burtx T."/>
            <person name="Weibe D."/>
            <person name="Tyler S."/>
            <person name="Olson A.B."/>
            <person name="Cnockaert M."/>
            <person name="Eguchi H."/>
            <person name="Kuwahara T."/>
            <person name="Nakayama-Imaohji H."/>
            <person name="Boudewijins M."/>
            <person name="Van Hoecke F."/>
            <person name="Bernier A.-M."/>
            <person name="Vandamme P."/>
        </authorList>
    </citation>
    <scope>NUCLEOTIDE SEQUENCE [LARGE SCALE GENOMIC DNA]</scope>
    <source>
        <strain evidence="7 8">NML 130210</strain>
    </source>
</reference>
<dbReference type="RefSeq" id="WP_055122232.1">
    <property type="nucleotide sequence ID" value="NZ_LKST01000002.1"/>
</dbReference>
<keyword evidence="3" id="KW-0235">DNA replication</keyword>
<comment type="caution">
    <text evidence="7">The sequence shown here is derived from an EMBL/GenBank/DDBJ whole genome shotgun (WGS) entry which is preliminary data.</text>
</comment>
<dbReference type="Proteomes" id="UP000050517">
    <property type="component" value="Unassembled WGS sequence"/>
</dbReference>
<evidence type="ECO:0000313" key="8">
    <source>
        <dbReference type="Proteomes" id="UP000050517"/>
    </source>
</evidence>
<evidence type="ECO:0000256" key="2">
    <source>
        <dbReference type="ARBA" id="ARBA00012417"/>
    </source>
</evidence>
<feature type="region of interest" description="Disordered" evidence="5">
    <location>
        <begin position="789"/>
        <end position="847"/>
    </location>
</feature>